<keyword evidence="2" id="KW-1185">Reference proteome</keyword>
<proteinExistence type="predicted"/>
<evidence type="ECO:0000313" key="1">
    <source>
        <dbReference type="EMBL" id="EXX72931.1"/>
    </source>
</evidence>
<accession>A0A015LJS6</accession>
<dbReference type="InterPro" id="IPR032675">
    <property type="entry name" value="LRR_dom_sf"/>
</dbReference>
<comment type="caution">
    <text evidence="1">The sequence shown here is derived from an EMBL/GenBank/DDBJ whole genome shotgun (WGS) entry which is preliminary data.</text>
</comment>
<organism evidence="1 2">
    <name type="scientific">Rhizophagus irregularis (strain DAOM 197198w)</name>
    <name type="common">Glomus intraradices</name>
    <dbReference type="NCBI Taxonomy" id="1432141"/>
    <lineage>
        <taxon>Eukaryota</taxon>
        <taxon>Fungi</taxon>
        <taxon>Fungi incertae sedis</taxon>
        <taxon>Mucoromycota</taxon>
        <taxon>Glomeromycotina</taxon>
        <taxon>Glomeromycetes</taxon>
        <taxon>Glomerales</taxon>
        <taxon>Glomeraceae</taxon>
        <taxon>Rhizophagus</taxon>
    </lineage>
</organism>
<dbReference type="EMBL" id="JEMT01014941">
    <property type="protein sequence ID" value="EXX72931.1"/>
    <property type="molecule type" value="Genomic_DNA"/>
</dbReference>
<dbReference type="HOGENOM" id="CLU_040339_0_0_1"/>
<evidence type="ECO:0000313" key="2">
    <source>
        <dbReference type="Proteomes" id="UP000022910"/>
    </source>
</evidence>
<protein>
    <submittedName>
        <fullName evidence="1">Uncharacterized protein</fullName>
    </submittedName>
</protein>
<gene>
    <name evidence="1" type="ORF">RirG_064760</name>
</gene>
<dbReference type="Proteomes" id="UP000022910">
    <property type="component" value="Unassembled WGS sequence"/>
</dbReference>
<reference evidence="1 2" key="1">
    <citation type="submission" date="2014-02" db="EMBL/GenBank/DDBJ databases">
        <title>Single nucleus genome sequencing reveals high similarity among nuclei of an endomycorrhizal fungus.</title>
        <authorList>
            <person name="Lin K."/>
            <person name="Geurts R."/>
            <person name="Zhang Z."/>
            <person name="Limpens E."/>
            <person name="Saunders D.G."/>
            <person name="Mu D."/>
            <person name="Pang E."/>
            <person name="Cao H."/>
            <person name="Cha H."/>
            <person name="Lin T."/>
            <person name="Zhou Q."/>
            <person name="Shang Y."/>
            <person name="Li Y."/>
            <person name="Ivanov S."/>
            <person name="Sharma T."/>
            <person name="Velzen R.V."/>
            <person name="Ruijter N.D."/>
            <person name="Aanen D.K."/>
            <person name="Win J."/>
            <person name="Kamoun S."/>
            <person name="Bisseling T."/>
            <person name="Huang S."/>
        </authorList>
    </citation>
    <scope>NUCLEOTIDE SEQUENCE [LARGE SCALE GENOMIC DNA]</scope>
    <source>
        <strain evidence="2">DAOM197198w</strain>
    </source>
</reference>
<dbReference type="Gene3D" id="3.80.10.10">
    <property type="entry name" value="Ribonuclease Inhibitor"/>
    <property type="match status" value="1"/>
</dbReference>
<name>A0A015LJS6_RHIIW</name>
<dbReference type="AlphaFoldDB" id="A0A015LJS6"/>
<dbReference type="OrthoDB" id="2342687at2759"/>
<sequence length="539" mass="63346">MAASILLSECLEKVFLYLVDDDDTFATMSAKYLYPCTLVSRHWCRISTPFLYTYPFHYVIYSDSHISKIFQLIRTLLNCIPKSEIELIINSNFSHIHKLFSRSNKKPPLSTYPSSTFNYITFIRGLIFNETFTDSFKLFHYRKIWLPPYIPKNNTTQRRFSKISIPIMNYLVKSLCKNSNNLQILEFLFTIQDNEFFNSTIDLLTFKDRNGRSKLSDLKKLNYISKYEDQKDLYSALSNNICNLSLLCNEGINSIEKANSISRFISLQKNLRQVILSERYHYIRNSLDDNYNIVLNSLSTQCESLQKLYFTNLSFAKINEEVLRSLCSLKNIRELKLYECKELNDNLNPWAESLTKLEIFELVLDEYTNFSKEFLIKIIQSSSNTLTKLIINYGRVNNQDCQLFNQISIYSRSLIHLELPKIFPSELISIIKSCDQLQYLSIILTECDEDSLWGDYFKNFGKFIPKKLQTIQFRVMNNLLFNSNDLKLFFEECVNNGSELKLLEIFGKLGRTEISQAYYDVAREFGVQLIKRKSMDFFM</sequence>